<dbReference type="GO" id="GO:0003995">
    <property type="term" value="F:acyl-CoA dehydrogenase activity"/>
    <property type="evidence" value="ECO:0007669"/>
    <property type="project" value="TreeGrafter"/>
</dbReference>
<dbReference type="PANTHER" id="PTHR43884:SF12">
    <property type="entry name" value="ISOVALERYL-COA DEHYDROGENASE, MITOCHONDRIAL-RELATED"/>
    <property type="match status" value="1"/>
</dbReference>
<dbReference type="Gene3D" id="1.20.140.10">
    <property type="entry name" value="Butyryl-CoA Dehydrogenase, subunit A, domain 3"/>
    <property type="match status" value="1"/>
</dbReference>
<dbReference type="SUPFAM" id="SSF56645">
    <property type="entry name" value="Acyl-CoA dehydrogenase NM domain-like"/>
    <property type="match status" value="1"/>
</dbReference>
<evidence type="ECO:0000256" key="1">
    <source>
        <dbReference type="ARBA" id="ARBA00001974"/>
    </source>
</evidence>
<dbReference type="SUPFAM" id="SSF47203">
    <property type="entry name" value="Acyl-CoA dehydrogenase C-terminal domain-like"/>
    <property type="match status" value="1"/>
</dbReference>
<evidence type="ECO:0000313" key="7">
    <source>
        <dbReference type="EMBL" id="MBS2966476.1"/>
    </source>
</evidence>
<dbReference type="PANTHER" id="PTHR43884">
    <property type="entry name" value="ACYL-COA DEHYDROGENASE"/>
    <property type="match status" value="1"/>
</dbReference>
<comment type="cofactor">
    <cofactor evidence="1">
        <name>FAD</name>
        <dbReference type="ChEBI" id="CHEBI:57692"/>
    </cofactor>
</comment>
<evidence type="ECO:0000259" key="5">
    <source>
        <dbReference type="Pfam" id="PF00441"/>
    </source>
</evidence>
<dbReference type="AlphaFoldDB" id="A0A8J7WQ47"/>
<dbReference type="Pfam" id="PF00441">
    <property type="entry name" value="Acyl-CoA_dh_1"/>
    <property type="match status" value="1"/>
</dbReference>
<feature type="domain" description="Acyl-CoA dehydrogenase/oxidase N-terminal" evidence="6">
    <location>
        <begin position="16"/>
        <end position="109"/>
    </location>
</feature>
<gene>
    <name evidence="7" type="ORF">KGA66_25775</name>
</gene>
<dbReference type="InterPro" id="IPR036250">
    <property type="entry name" value="AcylCo_DH-like_C"/>
</dbReference>
<dbReference type="Gene3D" id="2.40.110.10">
    <property type="entry name" value="Butyryl-CoA Dehydrogenase, subunit A, domain 2"/>
    <property type="match status" value="1"/>
</dbReference>
<feature type="domain" description="Acyl-CoA dehydrogenase/oxidase C-terminal" evidence="5">
    <location>
        <begin position="238"/>
        <end position="360"/>
    </location>
</feature>
<evidence type="ECO:0000259" key="6">
    <source>
        <dbReference type="Pfam" id="PF02771"/>
    </source>
</evidence>
<sequence length="390" mass="41739">MLAETAPGVAELTEILREQAAEADIEARLPEKSLAALRDSGLMGLLVPVEYGGLGGGLDDLVAIAMRLAGGCLSTAMVWAMHCQQVDAVIRHGQPRLHAELLPRIAAGEVYLASVTTEPRKGGHLLSASSPVQSTGTELTFERDAPVVTGGMAADGFLITMRAAEDAAAHEVTLIYADRDQMRIEVVGDWNPTGMRATDSRGLRLSGRVPEHSVVGEPGAFRTVALDSMIPLAHLGWSACWLGAARGVMRELTGALRNGSWTLDLGSELVRERLARVRVDLELVAGYLGQVRREVTAARRAGTSLQSPTAQIHLNVLKVAAAELTFQAADRLVQLTGLSRGYSRDAEIPVERVFRDLRSASLNYANDRLLGAIGSLVPLDRSVRLAGFED</sequence>
<dbReference type="InterPro" id="IPR009100">
    <property type="entry name" value="AcylCoA_DH/oxidase_NM_dom_sf"/>
</dbReference>
<protein>
    <submittedName>
        <fullName evidence="7">Acyl-CoA/acyl-ACP dehydrogenase</fullName>
    </submittedName>
</protein>
<dbReference type="InterPro" id="IPR009075">
    <property type="entry name" value="AcylCo_DH/oxidase_C"/>
</dbReference>
<dbReference type="InterPro" id="IPR046373">
    <property type="entry name" value="Acyl-CoA_Oxase/DH_mid-dom_sf"/>
</dbReference>
<dbReference type="EMBL" id="JAGSXH010000154">
    <property type="protein sequence ID" value="MBS2966476.1"/>
    <property type="molecule type" value="Genomic_DNA"/>
</dbReference>
<keyword evidence="4" id="KW-0274">FAD</keyword>
<keyword evidence="3" id="KW-0285">Flavoprotein</keyword>
<dbReference type="Pfam" id="PF02771">
    <property type="entry name" value="Acyl-CoA_dh_N"/>
    <property type="match status" value="1"/>
</dbReference>
<reference evidence="7" key="1">
    <citation type="submission" date="2021-04" db="EMBL/GenBank/DDBJ databases">
        <title>Genome based classification of Actinospica acidithermotolerans sp. nov., an actinobacterium isolated from an Indonesian hot spring.</title>
        <authorList>
            <person name="Kusuma A.B."/>
            <person name="Putra K.E."/>
            <person name="Nafisah S."/>
            <person name="Loh J."/>
            <person name="Nouioui I."/>
            <person name="Goodfellow M."/>
        </authorList>
    </citation>
    <scope>NUCLEOTIDE SEQUENCE</scope>
    <source>
        <strain evidence="7">DSM 45618</strain>
    </source>
</reference>
<accession>A0A8J7WQ47</accession>
<dbReference type="RefSeq" id="WP_211471587.1">
    <property type="nucleotide sequence ID" value="NZ_JAGSXH010000154.1"/>
</dbReference>
<dbReference type="Gene3D" id="1.10.540.10">
    <property type="entry name" value="Acyl-CoA dehydrogenase/oxidase, N-terminal domain"/>
    <property type="match status" value="1"/>
</dbReference>
<evidence type="ECO:0000256" key="3">
    <source>
        <dbReference type="ARBA" id="ARBA00022630"/>
    </source>
</evidence>
<evidence type="ECO:0000313" key="8">
    <source>
        <dbReference type="Proteomes" id="UP000677913"/>
    </source>
</evidence>
<dbReference type="InterPro" id="IPR037069">
    <property type="entry name" value="AcylCoA_DH/ox_N_sf"/>
</dbReference>
<comment type="similarity">
    <text evidence="2">Belongs to the acyl-CoA dehydrogenase family.</text>
</comment>
<dbReference type="Proteomes" id="UP000677913">
    <property type="component" value="Unassembled WGS sequence"/>
</dbReference>
<evidence type="ECO:0000256" key="2">
    <source>
        <dbReference type="ARBA" id="ARBA00009347"/>
    </source>
</evidence>
<evidence type="ECO:0000256" key="4">
    <source>
        <dbReference type="ARBA" id="ARBA00022827"/>
    </source>
</evidence>
<keyword evidence="8" id="KW-1185">Reference proteome</keyword>
<organism evidence="7 8">
    <name type="scientific">Actinocrinis puniceicyclus</name>
    <dbReference type="NCBI Taxonomy" id="977794"/>
    <lineage>
        <taxon>Bacteria</taxon>
        <taxon>Bacillati</taxon>
        <taxon>Actinomycetota</taxon>
        <taxon>Actinomycetes</taxon>
        <taxon>Catenulisporales</taxon>
        <taxon>Actinospicaceae</taxon>
        <taxon>Actinocrinis</taxon>
    </lineage>
</organism>
<proteinExistence type="inferred from homology"/>
<name>A0A8J7WQ47_9ACTN</name>
<dbReference type="GO" id="GO:0050660">
    <property type="term" value="F:flavin adenine dinucleotide binding"/>
    <property type="evidence" value="ECO:0007669"/>
    <property type="project" value="InterPro"/>
</dbReference>
<dbReference type="InterPro" id="IPR013786">
    <property type="entry name" value="AcylCoA_DH/ox_N"/>
</dbReference>
<comment type="caution">
    <text evidence="7">The sequence shown here is derived from an EMBL/GenBank/DDBJ whole genome shotgun (WGS) entry which is preliminary data.</text>
</comment>
<dbReference type="PIRSF" id="PIRSF016578">
    <property type="entry name" value="HsaA"/>
    <property type="match status" value="1"/>
</dbReference>